<organism evidence="2 3">
    <name type="scientific">Ilyodon furcidens</name>
    <name type="common">goldbreast splitfin</name>
    <dbReference type="NCBI Taxonomy" id="33524"/>
    <lineage>
        <taxon>Eukaryota</taxon>
        <taxon>Metazoa</taxon>
        <taxon>Chordata</taxon>
        <taxon>Craniata</taxon>
        <taxon>Vertebrata</taxon>
        <taxon>Euteleostomi</taxon>
        <taxon>Actinopterygii</taxon>
        <taxon>Neopterygii</taxon>
        <taxon>Teleostei</taxon>
        <taxon>Neoteleostei</taxon>
        <taxon>Acanthomorphata</taxon>
        <taxon>Ovalentaria</taxon>
        <taxon>Atherinomorphae</taxon>
        <taxon>Cyprinodontiformes</taxon>
        <taxon>Goodeidae</taxon>
        <taxon>Ilyodon</taxon>
    </lineage>
</organism>
<name>A0ABV0T9Z4_9TELE</name>
<keyword evidence="3" id="KW-1185">Reference proteome</keyword>
<evidence type="ECO:0000313" key="2">
    <source>
        <dbReference type="EMBL" id="MEQ2229710.1"/>
    </source>
</evidence>
<evidence type="ECO:0000256" key="1">
    <source>
        <dbReference type="SAM" id="MobiDB-lite"/>
    </source>
</evidence>
<accession>A0ABV0T9Z4</accession>
<proteinExistence type="predicted"/>
<reference evidence="2 3" key="1">
    <citation type="submission" date="2021-06" db="EMBL/GenBank/DDBJ databases">
        <authorList>
            <person name="Palmer J.M."/>
        </authorList>
    </citation>
    <scope>NUCLEOTIDE SEQUENCE [LARGE SCALE GENOMIC DNA]</scope>
    <source>
        <strain evidence="3">if_2019</strain>
        <tissue evidence="2">Muscle</tissue>
    </source>
</reference>
<sequence length="113" mass="12318">MINQADRILIGRPGDTRGSHWTVETARDPSMHQTTAPSSVSFTPIGLRHPSKIDLIPIPISGDGGGLSIRLQRHGAHPNTCDGEQKARTADSISTRGEASHRFHIREVCKEMS</sequence>
<protein>
    <submittedName>
        <fullName evidence="2">Uncharacterized protein</fullName>
    </submittedName>
</protein>
<evidence type="ECO:0000313" key="3">
    <source>
        <dbReference type="Proteomes" id="UP001482620"/>
    </source>
</evidence>
<comment type="caution">
    <text evidence="2">The sequence shown here is derived from an EMBL/GenBank/DDBJ whole genome shotgun (WGS) entry which is preliminary data.</text>
</comment>
<feature type="region of interest" description="Disordered" evidence="1">
    <location>
        <begin position="75"/>
        <end position="99"/>
    </location>
</feature>
<dbReference type="EMBL" id="JAHRIQ010025497">
    <property type="protein sequence ID" value="MEQ2229710.1"/>
    <property type="molecule type" value="Genomic_DNA"/>
</dbReference>
<dbReference type="Proteomes" id="UP001482620">
    <property type="component" value="Unassembled WGS sequence"/>
</dbReference>
<gene>
    <name evidence="2" type="ORF">ILYODFUR_021653</name>
</gene>